<dbReference type="PROSITE" id="PS50902">
    <property type="entry name" value="FLAVODOXIN_LIKE"/>
    <property type="match status" value="1"/>
</dbReference>
<dbReference type="GO" id="GO:0050660">
    <property type="term" value="F:flavin adenine dinucleotide binding"/>
    <property type="evidence" value="ECO:0007669"/>
    <property type="project" value="TreeGrafter"/>
</dbReference>
<name>A0A9W8MW16_9AGAR</name>
<gene>
    <name evidence="9" type="ORF">NLJ89_g6413</name>
</gene>
<dbReference type="InterPro" id="IPR003097">
    <property type="entry name" value="CysJ-like_FAD-binding"/>
</dbReference>
<proteinExistence type="predicted"/>
<evidence type="ECO:0000256" key="6">
    <source>
        <dbReference type="ARBA" id="ARBA00022857"/>
    </source>
</evidence>
<feature type="domain" description="Flavodoxin-like" evidence="8">
    <location>
        <begin position="13"/>
        <end position="157"/>
    </location>
</feature>
<dbReference type="PRINTS" id="PR00371">
    <property type="entry name" value="FPNCR"/>
</dbReference>
<dbReference type="InterPro" id="IPR029039">
    <property type="entry name" value="Flavoprotein-like_sf"/>
</dbReference>
<dbReference type="AlphaFoldDB" id="A0A9W8MW16"/>
<evidence type="ECO:0000259" key="8">
    <source>
        <dbReference type="PROSITE" id="PS50902"/>
    </source>
</evidence>
<dbReference type="FunFam" id="3.40.50.80:FF:000032">
    <property type="entry name" value="NADPH-dependent diflavin oxidoreductase 1"/>
    <property type="match status" value="1"/>
</dbReference>
<dbReference type="PANTHER" id="PTHR19384:SF10">
    <property type="entry name" value="NADPH-DEPENDENT DIFLAVIN OXIDOREDUCTASE 1"/>
    <property type="match status" value="1"/>
</dbReference>
<keyword evidence="6" id="KW-0521">NADP</keyword>
<dbReference type="Gene3D" id="1.20.990.10">
    <property type="entry name" value="NADPH-cytochrome p450 Reductase, Chain A, domain 3"/>
    <property type="match status" value="1"/>
</dbReference>
<evidence type="ECO:0000313" key="10">
    <source>
        <dbReference type="Proteomes" id="UP001148786"/>
    </source>
</evidence>
<keyword evidence="4" id="KW-0288">FMN</keyword>
<dbReference type="InterPro" id="IPR017938">
    <property type="entry name" value="Riboflavin_synthase-like_b-brl"/>
</dbReference>
<dbReference type="GO" id="GO:0016491">
    <property type="term" value="F:oxidoreductase activity"/>
    <property type="evidence" value="ECO:0007669"/>
    <property type="project" value="UniProtKB-KW"/>
</dbReference>
<dbReference type="InterPro" id="IPR001094">
    <property type="entry name" value="Flavdoxin-like"/>
</dbReference>
<keyword evidence="5" id="KW-0274">FAD</keyword>
<comment type="cofactor">
    <cofactor evidence="2">
        <name>FAD</name>
        <dbReference type="ChEBI" id="CHEBI:57692"/>
    </cofactor>
</comment>
<keyword evidence="10" id="KW-1185">Reference proteome</keyword>
<dbReference type="Proteomes" id="UP001148786">
    <property type="component" value="Unassembled WGS sequence"/>
</dbReference>
<dbReference type="EMBL" id="JANKHO010000679">
    <property type="protein sequence ID" value="KAJ3507247.1"/>
    <property type="molecule type" value="Genomic_DNA"/>
</dbReference>
<dbReference type="Gene3D" id="2.40.30.10">
    <property type="entry name" value="Translation factors"/>
    <property type="match status" value="1"/>
</dbReference>
<dbReference type="InterPro" id="IPR039261">
    <property type="entry name" value="FNR_nucleotide-bd"/>
</dbReference>
<dbReference type="InterPro" id="IPR008254">
    <property type="entry name" value="Flavodoxin/NO_synth"/>
</dbReference>
<sequence>MSTLETEEEPRELLILYATETGNAQDAADYIARQCRRIEFDCHVASIEQCSLTDLLSQEIVLFIISTTGSGVEPRSMTTFWHNLLRSDLPPSVFEDLYYSVFGLGDSAYEKFCWAAKKLSRRMESLGGVQIQERGEGDEQHALGIDGALKPWTDEVIETLLEMFPLPPGIEMIPVSDIPPARVQLIPAEQETLEKAQDPLKTDLTYHTATVKANTRMTASDWYQDVRLFEFSFEEDISYSPGDVAVIHPSASSKDVDGFLETMEWDEEADEPFEIEQVMFDQTLPDHLPHTTTLRELFSRFLDFNAVPRRTFFQYLRYFTDDELEKEKLDEFLSPGGAVGLKKGMIKLPPKTETPIICVGPGTGIAPMRAVIEERIQSANTLYFGCRSASKDHHFGDEWKKYAEEKGLVYRAAFSRDGKEGEKRTYVQDLIREDAERIWKLVGEQEAWVFISGSSNKMPAAVKESIVFAVQEYGGYSEELAKLYVHDMVREGRLIEECWS</sequence>
<dbReference type="Pfam" id="PF00175">
    <property type="entry name" value="NAD_binding_1"/>
    <property type="match status" value="1"/>
</dbReference>
<dbReference type="PANTHER" id="PTHR19384">
    <property type="entry name" value="NITRIC OXIDE SYNTHASE-RELATED"/>
    <property type="match status" value="1"/>
</dbReference>
<evidence type="ECO:0000256" key="2">
    <source>
        <dbReference type="ARBA" id="ARBA00001974"/>
    </source>
</evidence>
<keyword evidence="3" id="KW-0285">Flavoprotein</keyword>
<dbReference type="Gene3D" id="3.40.50.80">
    <property type="entry name" value="Nucleotide-binding domain of ferredoxin-NADP reductase (FNR) module"/>
    <property type="match status" value="1"/>
</dbReference>
<dbReference type="InterPro" id="IPR001433">
    <property type="entry name" value="OxRdtase_FAD/NAD-bd"/>
</dbReference>
<comment type="cofactor">
    <cofactor evidence="1">
        <name>FMN</name>
        <dbReference type="ChEBI" id="CHEBI:58210"/>
    </cofactor>
</comment>
<dbReference type="GO" id="GO:0005829">
    <property type="term" value="C:cytosol"/>
    <property type="evidence" value="ECO:0007669"/>
    <property type="project" value="TreeGrafter"/>
</dbReference>
<dbReference type="InterPro" id="IPR001709">
    <property type="entry name" value="Flavoprot_Pyr_Nucl_cyt_Rdtase"/>
</dbReference>
<organism evidence="9 10">
    <name type="scientific">Agrocybe chaxingu</name>
    <dbReference type="NCBI Taxonomy" id="84603"/>
    <lineage>
        <taxon>Eukaryota</taxon>
        <taxon>Fungi</taxon>
        <taxon>Dikarya</taxon>
        <taxon>Basidiomycota</taxon>
        <taxon>Agaricomycotina</taxon>
        <taxon>Agaricomycetes</taxon>
        <taxon>Agaricomycetidae</taxon>
        <taxon>Agaricales</taxon>
        <taxon>Agaricineae</taxon>
        <taxon>Strophariaceae</taxon>
        <taxon>Agrocybe</taxon>
    </lineage>
</organism>
<dbReference type="SUPFAM" id="SSF52218">
    <property type="entry name" value="Flavoproteins"/>
    <property type="match status" value="1"/>
</dbReference>
<dbReference type="PRINTS" id="PR00369">
    <property type="entry name" value="FLAVODOXIN"/>
</dbReference>
<protein>
    <recommendedName>
        <fullName evidence="8">Flavodoxin-like domain-containing protein</fullName>
    </recommendedName>
</protein>
<evidence type="ECO:0000256" key="5">
    <source>
        <dbReference type="ARBA" id="ARBA00022827"/>
    </source>
</evidence>
<dbReference type="OrthoDB" id="1856718at2759"/>
<reference evidence="9" key="1">
    <citation type="submission" date="2022-07" db="EMBL/GenBank/DDBJ databases">
        <title>Genome Sequence of Agrocybe chaxingu.</title>
        <authorList>
            <person name="Buettner E."/>
        </authorList>
    </citation>
    <scope>NUCLEOTIDE SEQUENCE</scope>
    <source>
        <strain evidence="9">MP-N11</strain>
    </source>
</reference>
<comment type="caution">
    <text evidence="9">The sequence shown here is derived from an EMBL/GenBank/DDBJ whole genome shotgun (WGS) entry which is preliminary data.</text>
</comment>
<dbReference type="Gene3D" id="3.40.50.360">
    <property type="match status" value="1"/>
</dbReference>
<dbReference type="Pfam" id="PF00258">
    <property type="entry name" value="Flavodoxin_1"/>
    <property type="match status" value="1"/>
</dbReference>
<keyword evidence="7" id="KW-0560">Oxidoreductase</keyword>
<evidence type="ECO:0000256" key="7">
    <source>
        <dbReference type="ARBA" id="ARBA00023002"/>
    </source>
</evidence>
<evidence type="ECO:0000256" key="3">
    <source>
        <dbReference type="ARBA" id="ARBA00022630"/>
    </source>
</evidence>
<dbReference type="SUPFAM" id="SSF52343">
    <property type="entry name" value="Ferredoxin reductase-like, C-terminal NADP-linked domain"/>
    <property type="match status" value="1"/>
</dbReference>
<evidence type="ECO:0000313" key="9">
    <source>
        <dbReference type="EMBL" id="KAJ3507247.1"/>
    </source>
</evidence>
<dbReference type="GO" id="GO:0010181">
    <property type="term" value="F:FMN binding"/>
    <property type="evidence" value="ECO:0007669"/>
    <property type="project" value="InterPro"/>
</dbReference>
<accession>A0A9W8MW16</accession>
<evidence type="ECO:0000256" key="1">
    <source>
        <dbReference type="ARBA" id="ARBA00001917"/>
    </source>
</evidence>
<dbReference type="InterPro" id="IPR023173">
    <property type="entry name" value="NADPH_Cyt_P450_Rdtase_alpha"/>
</dbReference>
<evidence type="ECO:0000256" key="4">
    <source>
        <dbReference type="ARBA" id="ARBA00022643"/>
    </source>
</evidence>
<dbReference type="Pfam" id="PF00667">
    <property type="entry name" value="FAD_binding_1"/>
    <property type="match status" value="1"/>
</dbReference>
<dbReference type="SUPFAM" id="SSF63380">
    <property type="entry name" value="Riboflavin synthase domain-like"/>
    <property type="match status" value="1"/>
</dbReference>